<proteinExistence type="predicted"/>
<comment type="caution">
    <text evidence="1">The sequence shown here is derived from an EMBL/GenBank/DDBJ whole genome shotgun (WGS) entry which is preliminary data.</text>
</comment>
<sequence length="104" mass="12035">MGERTAKEAGDAKRWHHRVTHRAFRQWRSCVYKHCEREQRWRNAGSTKRDTILKQALTALYKGKVGDVDFKGRRPSTSPRAIVGPPALIKYERGLVCKNRLDCA</sequence>
<organism evidence="1 2">
    <name type="scientific">Eumeta variegata</name>
    <name type="common">Bagworm moth</name>
    <name type="synonym">Eumeta japonica</name>
    <dbReference type="NCBI Taxonomy" id="151549"/>
    <lineage>
        <taxon>Eukaryota</taxon>
        <taxon>Metazoa</taxon>
        <taxon>Ecdysozoa</taxon>
        <taxon>Arthropoda</taxon>
        <taxon>Hexapoda</taxon>
        <taxon>Insecta</taxon>
        <taxon>Pterygota</taxon>
        <taxon>Neoptera</taxon>
        <taxon>Endopterygota</taxon>
        <taxon>Lepidoptera</taxon>
        <taxon>Glossata</taxon>
        <taxon>Ditrysia</taxon>
        <taxon>Tineoidea</taxon>
        <taxon>Psychidae</taxon>
        <taxon>Oiketicinae</taxon>
        <taxon>Eumeta</taxon>
    </lineage>
</organism>
<accession>A0A4C1Y9S9</accession>
<name>A0A4C1Y9S9_EUMVA</name>
<protein>
    <submittedName>
        <fullName evidence="1">Uncharacterized protein</fullName>
    </submittedName>
</protein>
<reference evidence="1 2" key="1">
    <citation type="journal article" date="2019" name="Commun. Biol.">
        <title>The bagworm genome reveals a unique fibroin gene that provides high tensile strength.</title>
        <authorList>
            <person name="Kono N."/>
            <person name="Nakamura H."/>
            <person name="Ohtoshi R."/>
            <person name="Tomita M."/>
            <person name="Numata K."/>
            <person name="Arakawa K."/>
        </authorList>
    </citation>
    <scope>NUCLEOTIDE SEQUENCE [LARGE SCALE GENOMIC DNA]</scope>
</reference>
<evidence type="ECO:0000313" key="2">
    <source>
        <dbReference type="Proteomes" id="UP000299102"/>
    </source>
</evidence>
<dbReference type="EMBL" id="BGZK01001103">
    <property type="protein sequence ID" value="GBP71287.1"/>
    <property type="molecule type" value="Genomic_DNA"/>
</dbReference>
<dbReference type="Proteomes" id="UP000299102">
    <property type="component" value="Unassembled WGS sequence"/>
</dbReference>
<gene>
    <name evidence="1" type="ORF">EVAR_60853_1</name>
</gene>
<evidence type="ECO:0000313" key="1">
    <source>
        <dbReference type="EMBL" id="GBP71287.1"/>
    </source>
</evidence>
<keyword evidence="2" id="KW-1185">Reference proteome</keyword>
<dbReference type="AlphaFoldDB" id="A0A4C1Y9S9"/>